<dbReference type="CDD" id="cd01169">
    <property type="entry name" value="HMPP_kinase"/>
    <property type="match status" value="1"/>
</dbReference>
<feature type="domain" description="hAT-like transposase RNase-H fold" evidence="3">
    <location>
        <begin position="255"/>
        <end position="358"/>
    </location>
</feature>
<dbReference type="GO" id="GO:0009228">
    <property type="term" value="P:thiamine biosynthetic process"/>
    <property type="evidence" value="ECO:0007669"/>
    <property type="project" value="InterPro"/>
</dbReference>
<dbReference type="GO" id="GO:0009507">
    <property type="term" value="C:chloroplast"/>
    <property type="evidence" value="ECO:0007669"/>
    <property type="project" value="TreeGrafter"/>
</dbReference>
<dbReference type="GO" id="GO:0008902">
    <property type="term" value="F:hydroxymethylpyrimidine kinase activity"/>
    <property type="evidence" value="ECO:0007669"/>
    <property type="project" value="TreeGrafter"/>
</dbReference>
<comment type="caution">
    <text evidence="4">The sequence shown here is derived from an EMBL/GenBank/DDBJ whole genome shotgun (WGS) entry which is preliminary data.</text>
</comment>
<evidence type="ECO:0000313" key="5">
    <source>
        <dbReference type="Proteomes" id="UP000321947"/>
    </source>
</evidence>
<evidence type="ECO:0000259" key="3">
    <source>
        <dbReference type="Pfam" id="PF14372"/>
    </source>
</evidence>
<organism evidence="4 5">
    <name type="scientific">Cucumis melo var. makuwa</name>
    <name type="common">Oriental melon</name>
    <dbReference type="NCBI Taxonomy" id="1194695"/>
    <lineage>
        <taxon>Eukaryota</taxon>
        <taxon>Viridiplantae</taxon>
        <taxon>Streptophyta</taxon>
        <taxon>Embryophyta</taxon>
        <taxon>Tracheophyta</taxon>
        <taxon>Spermatophyta</taxon>
        <taxon>Magnoliopsida</taxon>
        <taxon>eudicotyledons</taxon>
        <taxon>Gunneridae</taxon>
        <taxon>Pentapetalae</taxon>
        <taxon>rosids</taxon>
        <taxon>fabids</taxon>
        <taxon>Cucurbitales</taxon>
        <taxon>Cucurbitaceae</taxon>
        <taxon>Benincaseae</taxon>
        <taxon>Cucumis</taxon>
    </lineage>
</organism>
<dbReference type="GO" id="GO:0003677">
    <property type="term" value="F:DNA binding"/>
    <property type="evidence" value="ECO:0007669"/>
    <property type="project" value="InterPro"/>
</dbReference>
<dbReference type="Pfam" id="PF08543">
    <property type="entry name" value="Phos_pyr_kin"/>
    <property type="match status" value="1"/>
</dbReference>
<dbReference type="Pfam" id="PF05699">
    <property type="entry name" value="Dimer_Tnp_hAT"/>
    <property type="match status" value="1"/>
</dbReference>
<dbReference type="InterPro" id="IPR008906">
    <property type="entry name" value="HATC_C_dom"/>
</dbReference>
<proteinExistence type="predicted"/>
<dbReference type="Proteomes" id="UP000321947">
    <property type="component" value="Unassembled WGS sequence"/>
</dbReference>
<protein>
    <submittedName>
        <fullName evidence="4">Thiamine biosynthetic bifunctional enzyme TH1</fullName>
    </submittedName>
</protein>
<reference evidence="4 5" key="1">
    <citation type="submission" date="2019-08" db="EMBL/GenBank/DDBJ databases">
        <title>Draft genome sequences of two oriental melons (Cucumis melo L. var makuwa).</title>
        <authorList>
            <person name="Kwon S.-Y."/>
        </authorList>
    </citation>
    <scope>NUCLEOTIDE SEQUENCE [LARGE SCALE GENOMIC DNA]</scope>
    <source>
        <strain evidence="5">cv. Chang Bougi</strain>
        <tissue evidence="4">Leaf</tissue>
    </source>
</reference>
<dbReference type="InterPro" id="IPR013749">
    <property type="entry name" value="PM/HMP-P_kinase-1"/>
</dbReference>
<dbReference type="PANTHER" id="PTHR20858">
    <property type="entry name" value="PHOSPHOMETHYLPYRIMIDINE KINASE"/>
    <property type="match status" value="1"/>
</dbReference>
<dbReference type="EMBL" id="SSTD01000605">
    <property type="protein sequence ID" value="TYK30446.1"/>
    <property type="molecule type" value="Genomic_DNA"/>
</dbReference>
<sequence>MDSTDMELECDESCETSKIVRDEDTDGKRKTIDVDLDSYGREDVPNPPKIRKNVKQSMVWDHFERLKGDLNDPRAKCDTIGKTIEKNLKDWGIERVITLTVDNASSNDTAVAYLLKRFNKGLLFGGEFLHVRCCAHILNLIVTDAFKEHNDCIDRIRYAVRFIRSSPARFLKFKKCIELEKVSCKSYVCLDVPTKWNSTYMMLEAAVKFEKTFDRLEDEDASYRHDMSSNKEDWTNARMLIRFFKVFYDVTLKISGSLYTTSNLVFHQITVVQNCIHLNAGSANALLVGMTNNMKAKFEKYWENNEKNNLLLYVAIMLDPRKKLRFVSFCLKNFFGPEVAESMGNVVEQCCRRLFHEYSTTRSGSIQGCSNTSTTSTQTVSGLDANIDFDSNENVGEDFVYDTIVEEFEDDSTTYFEQGSSEIDIYLLEANVRTEGDFDILQWWKMNNDRFEVLGHMTKDILTIPVSTVASESAFSTGGRVVDSSRSHWLLKQWRLSYCLQNPISFSATLHSTDSAPPSHTAFSASPFSAVRRNFRLLLPLTLCRLLEPLELHISVLFLRNAVVQPLAGAVGEMVPLPLISQIPKFNQVSRFCMAMKKQEEMVVASSDRYETRIPHVLSVAGSDSGAGAGIQADLKTCAARGVYCSTVITAITAQNTVGVQDVNIVPEGFVSKQLKSVLSDMQVDVVKTGMLPSTGIVQVLHQCLKEFPVRALVVDPVMVSTSGDVLAGPTIISVLQEELLPMADLVTPNLKEASALLGGMPLKTISDMRHAATLIHQMGSKNVLVKGGDLPDSLDAVDIFFDGKDLHELRSSRIKSRNTHGTGCSLASCISAELAKGSSMFSAVKASKQFIERALRYSKDINIGHGPQGPFDHLCRLKSREQSSYSQGCFNPTDLFLYAVTDSGMNERWDRSITDAVKAAVEGGATIVQIRFA</sequence>
<dbReference type="AlphaFoldDB" id="A0A5D3E3I3"/>
<feature type="domain" description="Pyridoxamine kinase/Phosphomethylpyrimidine kinase" evidence="2">
    <location>
        <begin position="624"/>
        <end position="868"/>
    </location>
</feature>
<gene>
    <name evidence="4" type="ORF">E5676_scaffold349G00610</name>
</gene>
<dbReference type="FunFam" id="3.40.1190.20:FF:000040">
    <property type="entry name" value="Thiamine biosynthetic bifunctional enzyme TH1, chloroplastic"/>
    <property type="match status" value="1"/>
</dbReference>
<accession>A0A5D3E3I3</accession>
<dbReference type="Gene3D" id="3.40.1190.20">
    <property type="match status" value="1"/>
</dbReference>
<dbReference type="SUPFAM" id="SSF53098">
    <property type="entry name" value="Ribonuclease H-like"/>
    <property type="match status" value="1"/>
</dbReference>
<evidence type="ECO:0000259" key="1">
    <source>
        <dbReference type="Pfam" id="PF05699"/>
    </source>
</evidence>
<dbReference type="InterPro" id="IPR025525">
    <property type="entry name" value="hAT-like_transposase_RNase-H"/>
</dbReference>
<dbReference type="SUPFAM" id="SSF53613">
    <property type="entry name" value="Ribokinase-like"/>
    <property type="match status" value="1"/>
</dbReference>
<dbReference type="InterPro" id="IPR012337">
    <property type="entry name" value="RNaseH-like_sf"/>
</dbReference>
<dbReference type="PANTHER" id="PTHR20858:SF17">
    <property type="entry name" value="HYDROXYMETHYLPYRIMIDINE_PHOSPHOMETHYLPYRIMIDINE KINASE THI20-RELATED"/>
    <property type="match status" value="1"/>
</dbReference>
<evidence type="ECO:0000259" key="2">
    <source>
        <dbReference type="Pfam" id="PF08543"/>
    </source>
</evidence>
<feature type="domain" description="HAT C-terminal dimerisation" evidence="1">
    <location>
        <begin position="422"/>
        <end position="487"/>
    </location>
</feature>
<dbReference type="InterPro" id="IPR004399">
    <property type="entry name" value="HMP/HMP-P_kinase_dom"/>
</dbReference>
<dbReference type="Pfam" id="PF14372">
    <property type="entry name" value="hAT-like_RNase-H"/>
    <property type="match status" value="1"/>
</dbReference>
<dbReference type="InterPro" id="IPR029056">
    <property type="entry name" value="Ribokinase-like"/>
</dbReference>
<name>A0A5D3E3I3_CUCMM</name>
<dbReference type="NCBIfam" id="TIGR00097">
    <property type="entry name" value="HMP-P_kinase"/>
    <property type="match status" value="1"/>
</dbReference>
<evidence type="ECO:0000313" key="4">
    <source>
        <dbReference type="EMBL" id="TYK30446.1"/>
    </source>
</evidence>
<dbReference type="GO" id="GO:0008972">
    <property type="term" value="F:phosphomethylpyrimidine kinase activity"/>
    <property type="evidence" value="ECO:0007669"/>
    <property type="project" value="InterPro"/>
</dbReference>
<dbReference type="GO" id="GO:0046983">
    <property type="term" value="F:protein dimerization activity"/>
    <property type="evidence" value="ECO:0007669"/>
    <property type="project" value="InterPro"/>
</dbReference>